<keyword evidence="2" id="KW-0067">ATP-binding</keyword>
<dbReference type="Pfam" id="PF06505">
    <property type="entry name" value="XylR_N"/>
    <property type="match status" value="1"/>
</dbReference>
<dbReference type="PANTHER" id="PTHR32071">
    <property type="entry name" value="TRANSCRIPTIONAL REGULATORY PROTEIN"/>
    <property type="match status" value="1"/>
</dbReference>
<dbReference type="PRINTS" id="PR01590">
    <property type="entry name" value="HTHFIS"/>
</dbReference>
<dbReference type="GO" id="GO:0006355">
    <property type="term" value="P:regulation of DNA-templated transcription"/>
    <property type="evidence" value="ECO:0007669"/>
    <property type="project" value="InterPro"/>
</dbReference>
<dbReference type="SUPFAM" id="SSF52540">
    <property type="entry name" value="P-loop containing nucleoside triphosphate hydrolases"/>
    <property type="match status" value="1"/>
</dbReference>
<evidence type="ECO:0000256" key="2">
    <source>
        <dbReference type="ARBA" id="ARBA00022840"/>
    </source>
</evidence>
<reference evidence="7 8" key="1">
    <citation type="journal article" date="2007" name="J. Bacteriol.">
        <title>Whole-genome analysis of the methyl tert-butyl ether-degrading beta-proteobacterium Methylibium petroleiphilum PM1.</title>
        <authorList>
            <person name="Kane S.R."/>
            <person name="Chakicherla A.Y."/>
            <person name="Chain P.S.G."/>
            <person name="Schmidt R."/>
            <person name="Shin M.W."/>
            <person name="Legler T.C."/>
            <person name="Scow K.M."/>
            <person name="Larimer F.W."/>
            <person name="Lucas S.M."/>
            <person name="Richardson P.M."/>
            <person name="Hristova K.R."/>
        </authorList>
    </citation>
    <scope>NUCLEOTIDE SEQUENCE [LARGE SCALE GENOMIC DNA]</scope>
    <source>
        <strain evidence="8">ATCC BAA-1232 / LMG 22953 / PM1</strain>
    </source>
</reference>
<dbReference type="InterPro" id="IPR010523">
    <property type="entry name" value="XylR_N"/>
</dbReference>
<dbReference type="Gene3D" id="1.10.10.60">
    <property type="entry name" value="Homeodomain-like"/>
    <property type="match status" value="1"/>
</dbReference>
<dbReference type="CDD" id="cd00009">
    <property type="entry name" value="AAA"/>
    <property type="match status" value="1"/>
</dbReference>
<dbReference type="GO" id="GO:0005524">
    <property type="term" value="F:ATP binding"/>
    <property type="evidence" value="ECO:0007669"/>
    <property type="project" value="UniProtKB-KW"/>
</dbReference>
<evidence type="ECO:0000313" key="7">
    <source>
        <dbReference type="EMBL" id="ABM93924.1"/>
    </source>
</evidence>
<dbReference type="Pfam" id="PF02954">
    <property type="entry name" value="HTH_8"/>
    <property type="match status" value="1"/>
</dbReference>
<dbReference type="Gene3D" id="3.40.50.300">
    <property type="entry name" value="P-loop containing nucleotide triphosphate hydrolases"/>
    <property type="match status" value="1"/>
</dbReference>
<dbReference type="STRING" id="420662.Mpe_A0962"/>
<dbReference type="SUPFAM" id="SSF46689">
    <property type="entry name" value="Homeodomain-like"/>
    <property type="match status" value="1"/>
</dbReference>
<keyword evidence="8" id="KW-1185">Reference proteome</keyword>
<name>A2SED5_METPP</name>
<evidence type="ECO:0000256" key="4">
    <source>
        <dbReference type="ARBA" id="ARBA00023163"/>
    </source>
</evidence>
<dbReference type="SUPFAM" id="SSF111126">
    <property type="entry name" value="Ligand-binding domain in the NO signalling and Golgi transport"/>
    <property type="match status" value="1"/>
</dbReference>
<dbReference type="FunFam" id="3.40.50.300:FF:000006">
    <property type="entry name" value="DNA-binding transcriptional regulator NtrC"/>
    <property type="match status" value="1"/>
</dbReference>
<organism evidence="7 8">
    <name type="scientific">Methylibium petroleiphilum (strain ATCC BAA-1232 / LMG 22953 / PM1)</name>
    <dbReference type="NCBI Taxonomy" id="420662"/>
    <lineage>
        <taxon>Bacteria</taxon>
        <taxon>Pseudomonadati</taxon>
        <taxon>Pseudomonadota</taxon>
        <taxon>Betaproteobacteria</taxon>
        <taxon>Burkholderiales</taxon>
        <taxon>Sphaerotilaceae</taxon>
        <taxon>Methylibium</taxon>
    </lineage>
</organism>
<gene>
    <name evidence="7" type="ordered locus">Mpe_A0962</name>
</gene>
<dbReference type="KEGG" id="mpt:Mpe_A0962"/>
<protein>
    <submittedName>
        <fullName evidence="7">Putative phenol-degradative gene regulator transcription regulator protein</fullName>
    </submittedName>
</protein>
<keyword evidence="4" id="KW-0804">Transcription</keyword>
<evidence type="ECO:0000259" key="6">
    <source>
        <dbReference type="PROSITE" id="PS50045"/>
    </source>
</evidence>
<dbReference type="InterPro" id="IPR058031">
    <property type="entry name" value="AAA_lid_NorR"/>
</dbReference>
<feature type="domain" description="Sigma-54 factor interaction" evidence="6">
    <location>
        <begin position="271"/>
        <end position="500"/>
    </location>
</feature>
<dbReference type="Gene3D" id="1.10.8.60">
    <property type="match status" value="1"/>
</dbReference>
<accession>A2SED5</accession>
<keyword evidence="3" id="KW-0805">Transcription regulation</keyword>
<proteinExistence type="predicted"/>
<dbReference type="GO" id="GO:0043565">
    <property type="term" value="F:sequence-specific DNA binding"/>
    <property type="evidence" value="ECO:0007669"/>
    <property type="project" value="InterPro"/>
</dbReference>
<dbReference type="eggNOG" id="COG1719">
    <property type="taxonomic scope" value="Bacteria"/>
</dbReference>
<dbReference type="Pfam" id="PF25601">
    <property type="entry name" value="AAA_lid_14"/>
    <property type="match status" value="1"/>
</dbReference>
<dbReference type="InterPro" id="IPR024096">
    <property type="entry name" value="NO_sig/Golgi_transp_ligand-bd"/>
</dbReference>
<dbReference type="InterPro" id="IPR003593">
    <property type="entry name" value="AAA+_ATPase"/>
</dbReference>
<dbReference type="PROSITE" id="PS00675">
    <property type="entry name" value="SIGMA54_INTERACT_1"/>
    <property type="match status" value="1"/>
</dbReference>
<dbReference type="InterPro" id="IPR027417">
    <property type="entry name" value="P-loop_NTPase"/>
</dbReference>
<dbReference type="InterPro" id="IPR004096">
    <property type="entry name" value="V4R"/>
</dbReference>
<dbReference type="PROSITE" id="PS50045">
    <property type="entry name" value="SIGMA54_INTERACT_4"/>
    <property type="match status" value="1"/>
</dbReference>
<dbReference type="HOGENOM" id="CLU_000445_119_2_4"/>
<dbReference type="PANTHER" id="PTHR32071:SF113">
    <property type="entry name" value="ALGINATE BIOSYNTHESIS TRANSCRIPTIONAL REGULATORY PROTEIN ALGB"/>
    <property type="match status" value="1"/>
</dbReference>
<dbReference type="eggNOG" id="COG3829">
    <property type="taxonomic scope" value="Bacteria"/>
</dbReference>
<feature type="region of interest" description="Disordered" evidence="5">
    <location>
        <begin position="530"/>
        <end position="552"/>
    </location>
</feature>
<dbReference type="AlphaFoldDB" id="A2SED5"/>
<evidence type="ECO:0000256" key="5">
    <source>
        <dbReference type="SAM" id="MobiDB-lite"/>
    </source>
</evidence>
<dbReference type="EMBL" id="CP000555">
    <property type="protein sequence ID" value="ABM93924.1"/>
    <property type="molecule type" value="Genomic_DNA"/>
</dbReference>
<dbReference type="Pfam" id="PF02830">
    <property type="entry name" value="V4R"/>
    <property type="match status" value="1"/>
</dbReference>
<evidence type="ECO:0000256" key="1">
    <source>
        <dbReference type="ARBA" id="ARBA00022741"/>
    </source>
</evidence>
<evidence type="ECO:0000256" key="3">
    <source>
        <dbReference type="ARBA" id="ARBA00023015"/>
    </source>
</evidence>
<evidence type="ECO:0000313" key="8">
    <source>
        <dbReference type="Proteomes" id="UP000000366"/>
    </source>
</evidence>
<dbReference type="InterPro" id="IPR025662">
    <property type="entry name" value="Sigma_54_int_dom_ATP-bd_1"/>
</dbReference>
<dbReference type="InterPro" id="IPR002078">
    <property type="entry name" value="Sigma_54_int"/>
</dbReference>
<dbReference type="SMART" id="SM00989">
    <property type="entry name" value="V4R"/>
    <property type="match status" value="1"/>
</dbReference>
<sequence length="623" mass="69159">MSNPLHSHAHGITSMNASPAPNAADFLHAHYLASRSDPSATELRPTHRELAEWLTFDPDTGRIWLDDERMVMLNHQTLGSLRSELIQGVGVERARGILTRSGYIAGMRDARFVASHWPKEDPVGKLLAGTRLFGLQGLARVEAVHFDYDPERIAFSGEFFWHHSLEDDEHINAFGVGTDAGCWLPIGYANGYVSTLLGTSIIFRELECRSTGASVCRVIGKAARDWDNVEEDLRYMQAEGFVGERPGPEPTPRDGPRLGVHDAAADAAPRMVGVSSSFNAACHSLRKVATTTATVLFFGESGVGKELFAKMLHEISERRDGPFVSVNCAAIPENLVEAELFGVERGAYTGAHASRPGRFERSHRGTLFLDEISSLSLVAQSKLLRALQESEVERVGGTRPIRLDLRVVAACNVDLREEVRQGRFREDLFFRLNVYPIHLPPLRARSEDVPLLMTHFLKLYGARYGRQIHGFTQRAMRAMLTYTFPGNVRELQNMIERAVIAASDEPQIDTVHLFRDELFNAKSTFAVGDQGRLADTEGSAPSAPHPEPSGDETLLDRVLRLRSAVRSPQASDTWLEELETQLVEEAVQRCNGNMAAAARLIGMARTQVVYRMRRKNVTTQARA</sequence>
<dbReference type="SMART" id="SM00382">
    <property type="entry name" value="AAA"/>
    <property type="match status" value="1"/>
</dbReference>
<dbReference type="InterPro" id="IPR009057">
    <property type="entry name" value="Homeodomain-like_sf"/>
</dbReference>
<dbReference type="PROSITE" id="PS00688">
    <property type="entry name" value="SIGMA54_INTERACT_3"/>
    <property type="match status" value="1"/>
</dbReference>
<dbReference type="Proteomes" id="UP000000366">
    <property type="component" value="Chromosome"/>
</dbReference>
<keyword evidence="1" id="KW-0547">Nucleotide-binding</keyword>
<dbReference type="Pfam" id="PF00158">
    <property type="entry name" value="Sigma54_activat"/>
    <property type="match status" value="1"/>
</dbReference>
<dbReference type="InterPro" id="IPR002197">
    <property type="entry name" value="HTH_Fis"/>
</dbReference>
<dbReference type="InterPro" id="IPR025944">
    <property type="entry name" value="Sigma_54_int_dom_CS"/>
</dbReference>